<dbReference type="CDD" id="cd08192">
    <property type="entry name" value="MAR-like"/>
    <property type="match status" value="1"/>
</dbReference>
<dbReference type="EMBL" id="LCZI01000241">
    <property type="protein sequence ID" value="KKZ67507.1"/>
    <property type="molecule type" value="Genomic_DNA"/>
</dbReference>
<reference evidence="5" key="1">
    <citation type="journal article" date="2015" name="PLoS Genet.">
        <title>The dynamic genome and transcriptome of the human fungal pathogen Blastomyces and close relative Emmonsia.</title>
        <authorList>
            <person name="Munoz J.F."/>
            <person name="Gauthier G.M."/>
            <person name="Desjardins C.A."/>
            <person name="Gallo J.E."/>
            <person name="Holder J."/>
            <person name="Sullivan T.D."/>
            <person name="Marty A.J."/>
            <person name="Carmen J.C."/>
            <person name="Chen Z."/>
            <person name="Ding L."/>
            <person name="Gujja S."/>
            <person name="Magrini V."/>
            <person name="Misas E."/>
            <person name="Mitreva M."/>
            <person name="Priest M."/>
            <person name="Saif S."/>
            <person name="Whiston E.A."/>
            <person name="Young S."/>
            <person name="Zeng Q."/>
            <person name="Goldman W.E."/>
            <person name="Mardis E.R."/>
            <person name="Taylor J.W."/>
            <person name="McEwen J.G."/>
            <person name="Clay O.K."/>
            <person name="Klein B.S."/>
            <person name="Cuomo C.A."/>
        </authorList>
    </citation>
    <scope>NUCLEOTIDE SEQUENCE [LARGE SCALE GENOMIC DNA]</scope>
    <source>
        <strain evidence="5">UAMH 3008</strain>
    </source>
</reference>
<dbReference type="Gene3D" id="1.20.1090.10">
    <property type="entry name" value="Dehydroquinate synthase-like - alpha domain"/>
    <property type="match status" value="1"/>
</dbReference>
<dbReference type="Gene3D" id="3.40.50.1970">
    <property type="match status" value="1"/>
</dbReference>
<evidence type="ECO:0000259" key="3">
    <source>
        <dbReference type="Pfam" id="PF25137"/>
    </source>
</evidence>
<evidence type="ECO:0000256" key="1">
    <source>
        <dbReference type="ARBA" id="ARBA00023002"/>
    </source>
</evidence>
<dbReference type="GO" id="GO:0046872">
    <property type="term" value="F:metal ion binding"/>
    <property type="evidence" value="ECO:0007669"/>
    <property type="project" value="InterPro"/>
</dbReference>
<dbReference type="InterPro" id="IPR039697">
    <property type="entry name" value="Alcohol_dehydrogenase_Fe"/>
</dbReference>
<protein>
    <submittedName>
        <fullName evidence="4">Uncharacterized protein</fullName>
    </submittedName>
</protein>
<organism evidence="4 5">
    <name type="scientific">[Emmonsia] crescens</name>
    <dbReference type="NCBI Taxonomy" id="73230"/>
    <lineage>
        <taxon>Eukaryota</taxon>
        <taxon>Fungi</taxon>
        <taxon>Dikarya</taxon>
        <taxon>Ascomycota</taxon>
        <taxon>Pezizomycotina</taxon>
        <taxon>Eurotiomycetes</taxon>
        <taxon>Eurotiomycetidae</taxon>
        <taxon>Onygenales</taxon>
        <taxon>Ajellomycetaceae</taxon>
        <taxon>Emergomyces</taxon>
    </lineage>
</organism>
<accession>A0A0G2IA37</accession>
<dbReference type="InterPro" id="IPR018211">
    <property type="entry name" value="ADH_Fe_CS"/>
</dbReference>
<dbReference type="GO" id="GO:0005739">
    <property type="term" value="C:mitochondrion"/>
    <property type="evidence" value="ECO:0007669"/>
    <property type="project" value="TreeGrafter"/>
</dbReference>
<proteinExistence type="predicted"/>
<dbReference type="VEuPathDB" id="FungiDB:EMCG_06825"/>
<evidence type="ECO:0000259" key="2">
    <source>
        <dbReference type="Pfam" id="PF00465"/>
    </source>
</evidence>
<dbReference type="Proteomes" id="UP000034164">
    <property type="component" value="Unassembled WGS sequence"/>
</dbReference>
<dbReference type="SUPFAM" id="SSF56796">
    <property type="entry name" value="Dehydroquinate synthase-like"/>
    <property type="match status" value="1"/>
</dbReference>
<evidence type="ECO:0000313" key="4">
    <source>
        <dbReference type="EMBL" id="KKZ67507.1"/>
    </source>
</evidence>
<dbReference type="Pfam" id="PF00465">
    <property type="entry name" value="Fe-ADH"/>
    <property type="match status" value="1"/>
</dbReference>
<feature type="domain" description="Fe-containing alcohol dehydrogenase-like C-terminal" evidence="3">
    <location>
        <begin position="211"/>
        <end position="397"/>
    </location>
</feature>
<dbReference type="PROSITE" id="PS00060">
    <property type="entry name" value="ADH_IRON_2"/>
    <property type="match status" value="1"/>
</dbReference>
<evidence type="ECO:0000313" key="5">
    <source>
        <dbReference type="Proteomes" id="UP000034164"/>
    </source>
</evidence>
<dbReference type="InterPro" id="IPR001670">
    <property type="entry name" value="ADH_Fe/GldA"/>
</dbReference>
<dbReference type="InterPro" id="IPR056798">
    <property type="entry name" value="ADH_Fe_C"/>
</dbReference>
<dbReference type="Pfam" id="PF25137">
    <property type="entry name" value="ADH_Fe_C"/>
    <property type="match status" value="1"/>
</dbReference>
<dbReference type="PANTHER" id="PTHR11496:SF97">
    <property type="entry name" value="ALCOHOL DEHYDROGENASE IRON-TYPE_GLYCEROL DEHYDROGENASE GLDA DOMAIN-CONTAINING PROTEIN"/>
    <property type="match status" value="1"/>
</dbReference>
<feature type="domain" description="Alcohol dehydrogenase iron-type/glycerol dehydrogenase GldA" evidence="2">
    <location>
        <begin position="41"/>
        <end position="196"/>
    </location>
</feature>
<dbReference type="OrthoDB" id="339764at2759"/>
<dbReference type="AlphaFoldDB" id="A0A0G2IA37"/>
<dbReference type="PANTHER" id="PTHR11496">
    <property type="entry name" value="ALCOHOL DEHYDROGENASE"/>
    <property type="match status" value="1"/>
</dbReference>
<comment type="caution">
    <text evidence="4">The sequence shown here is derived from an EMBL/GenBank/DDBJ whole genome shotgun (WGS) entry which is preliminary data.</text>
</comment>
<sequence length="423" mass="44282">MSPPILQGNSVDNTLQGAYTASPINYMLYGRGQTRTNQGNTGCITSLPAVIANLGASKAYIITGKSLREKTPVISRIEEILGEAHHAGTYSGVREHAPIADIEAAVAAVRKSGADVLLSVGGGSPIDAAKAVAYHLHKENMNGVQGKEGAKWIPSIAVPTTLSVAETTKNAGFTSADGSKVAVADRELVPKAVLYDGDLALHTPQRLWLSSAIRALDHALELLYSPSAPEVPTKRLALSSLNDLFTLLPQCHANPQDADIRQRLFLAGYAALFPFQFSGALGLSHGIGHAIGSAYGIPHGITSCISLGKVIGFMAERAKGGDGEKGIGEAGEAEQIARAVPFIPGLRGTGDIARDALLVSEAVEGLVTKLGLGSGLVDYNVKPGEEEAIAIRALRDPAHPDLKAVTELVRTMYSSSFDATTRL</sequence>
<name>A0A0G2IA37_9EURO</name>
<keyword evidence="1" id="KW-0560">Oxidoreductase</keyword>
<dbReference type="GO" id="GO:0004022">
    <property type="term" value="F:alcohol dehydrogenase (NAD+) activity"/>
    <property type="evidence" value="ECO:0007669"/>
    <property type="project" value="TreeGrafter"/>
</dbReference>
<gene>
    <name evidence="4" type="ORF">EMCG_06825</name>
</gene>